<keyword evidence="1 3" id="KW-0863">Zinc-finger</keyword>
<feature type="compositionally biased region" description="Low complexity" evidence="4">
    <location>
        <begin position="966"/>
        <end position="987"/>
    </location>
</feature>
<dbReference type="InterPro" id="IPR039715">
    <property type="entry name" value="ZCCHC10"/>
</dbReference>
<gene>
    <name evidence="6" type="primary">Cnig_chr_IV.g12378</name>
    <name evidence="6" type="ORF">B9Z55_012378</name>
</gene>
<dbReference type="OrthoDB" id="5884330at2759"/>
<evidence type="ECO:0000313" key="6">
    <source>
        <dbReference type="EMBL" id="PIC31810.1"/>
    </source>
</evidence>
<reference evidence="7" key="1">
    <citation type="submission" date="2017-10" db="EMBL/GenBank/DDBJ databases">
        <title>Rapid genome shrinkage in a self-fertile nematode reveals novel sperm competition proteins.</title>
        <authorList>
            <person name="Yin D."/>
            <person name="Schwarz E.M."/>
            <person name="Thomas C.G."/>
            <person name="Felde R.L."/>
            <person name="Korf I.F."/>
            <person name="Cutter A.D."/>
            <person name="Schartner C.M."/>
            <person name="Ralston E.J."/>
            <person name="Meyer B.J."/>
            <person name="Haag E.S."/>
        </authorList>
    </citation>
    <scope>NUCLEOTIDE SEQUENCE [LARGE SCALE GENOMIC DNA]</scope>
    <source>
        <strain evidence="7">JU1422</strain>
    </source>
</reference>
<feature type="compositionally biased region" description="Basic and acidic residues" evidence="4">
    <location>
        <begin position="866"/>
        <end position="885"/>
    </location>
</feature>
<feature type="domain" description="RING-type" evidence="5">
    <location>
        <begin position="1356"/>
        <end position="1400"/>
    </location>
</feature>
<evidence type="ECO:0000256" key="4">
    <source>
        <dbReference type="SAM" id="MobiDB-lite"/>
    </source>
</evidence>
<feature type="compositionally biased region" description="Basic residues" evidence="4">
    <location>
        <begin position="856"/>
        <end position="865"/>
    </location>
</feature>
<keyword evidence="7" id="KW-1185">Reference proteome</keyword>
<accession>A0A2G5TWY6</accession>
<feature type="compositionally biased region" description="Polar residues" evidence="4">
    <location>
        <begin position="886"/>
        <end position="904"/>
    </location>
</feature>
<dbReference type="STRING" id="1611254.A0A2G5TWY6"/>
<dbReference type="Gene3D" id="3.30.40.10">
    <property type="entry name" value="Zinc/RING finger domain, C3HC4 (zinc finger)"/>
    <property type="match status" value="1"/>
</dbReference>
<feature type="region of interest" description="Disordered" evidence="4">
    <location>
        <begin position="855"/>
        <end position="1006"/>
    </location>
</feature>
<evidence type="ECO:0000256" key="2">
    <source>
        <dbReference type="ARBA" id="ARBA00022833"/>
    </source>
</evidence>
<proteinExistence type="predicted"/>
<evidence type="ECO:0000256" key="1">
    <source>
        <dbReference type="ARBA" id="ARBA00022771"/>
    </source>
</evidence>
<keyword evidence="1 3" id="KW-0479">Metal-binding</keyword>
<dbReference type="SUPFAM" id="SSF57850">
    <property type="entry name" value="RING/U-box"/>
    <property type="match status" value="1"/>
</dbReference>
<feature type="region of interest" description="Disordered" evidence="4">
    <location>
        <begin position="1018"/>
        <end position="1073"/>
    </location>
</feature>
<keyword evidence="2" id="KW-0862">Zinc</keyword>
<dbReference type="GO" id="GO:0008270">
    <property type="term" value="F:zinc ion binding"/>
    <property type="evidence" value="ECO:0007669"/>
    <property type="project" value="UniProtKB-KW"/>
</dbReference>
<protein>
    <recommendedName>
        <fullName evidence="5">RING-type domain-containing protein</fullName>
    </recommendedName>
</protein>
<sequence>MNSTSEKPHNGTKFRLYKPKEFASSLTTSSFMLGPEKSKELKATMFYMDSTDTTKYETDNIEDLACLDRFVTNVNPDKKFYLRHLPVLRSMTDKEPRFFLEEVVEIVSLLLKRSSNSKEVISACPSDEIVPKTITLKEVEKIFEDCDLDKRMIMVTPDTEYSLHNDCRLGYIEQLYFMDRREKPFVYPALAIYKIFNECVLGLNWTTNTCTQHVNCNENRRKKVIELMNKYTGSSMNLIPLETVDMEIGKLKSEECFFGQQIISSRKWNNLLKGFMNHEIFSINLYKTGIDNFHLPTNGPLAEMHSAPIQGMRLSLLVGWIIQFIGPIDKDNELLANVLVSNLEFAIEKDIEKTVEFMRNEVVVRGKEGTRKIFKPYGAQKDNQSKYEKMAEKARLRKLAVQQKKNKKGGNQKESKENYGVLDSQWKDLSDEPIEYSGSTSKEEIRRSIVTIKGHSYGSNYSLLKNGPRKENPQKFFLIDIDELEKLMDMESMMGFEWTKDEKYLEDLESFVKMTGIKKFVLRRLQEERSDSGRFFQLEEAVEVAKICLDLEGVDPNMYGILDALEAEKKSLNKHVRRSRSMREIETMFYMHRVDKSNITVIPDFVEKLSETYSNENLYTPITTVGRKGEDLMNMSESALYIFKNLICGVNWMKAVAENGTDALQSFRNEFEDTLRPLFCEWEACYVAREWHDNIITKLRNHIVFDNQSRADHNIFEGFPKGHRVPTSYFSNHCEANGLPPMPERLPELILMEEAGVLLMVVWACQFFPRQERSKKQGDTAMQRGVIMNAMFARLPQEAKLHNHLANLITHWSEPRESVRGTISHAPTKPGRMQSQQTIDEEARREIDRTLVMQKMKQKKEKKKAKTDEAHETSAKSGSESKDTLVESSNSAQSVPENAKNSSGKTEKPTKLQNELLEKTGKAQEPKKEVKDDSSEPITKKSDVIPELSANEGQGSITSRQEKSKTSTISKQFSRSSSTSTSEPCSSQTPVPESLEKNHGLLDGEAVKKKTFEDQAKKMVKMQNQMEELKEQMKQLSKENETLKSTIEERKEEDSNKLRKAKKELEKEKEKTAKLEQAIKDWKVSLEFMEKDLMEAGEQRDVANEKLRKADEELRDQTAKSRNLEHQLREANKTLATMNKEKDIAVERVVREWTERWNVERHQVQLAQNRTEEAESKVRQLMKDKVKLLEKNPQDGSNLPAHVATYKEDIRKLRQLLKEKEELIPRLQKRIQDLSNQPGPSSQILEDPKSFLERLQNMLEILNRDDSIEEKRVRISRLLTNTDSDETRSLCVLEEDLFDSSVTMYRDTLNYNIFKVQQTQSVEGCQPVPSYPDLSQRFLDAENKERTKAMFGEGDCAICFEKIEDHEEKRTCPNEICGLKYHANCILKSIETMPFCPYCKTPYFNVDDFPVLS</sequence>
<dbReference type="SMART" id="SM01197">
    <property type="entry name" value="FANCL_C"/>
    <property type="match status" value="1"/>
</dbReference>
<feature type="compositionally biased region" description="Basic and acidic residues" evidence="4">
    <location>
        <begin position="994"/>
        <end position="1006"/>
    </location>
</feature>
<dbReference type="EMBL" id="PDUG01000004">
    <property type="protein sequence ID" value="PIC31810.1"/>
    <property type="molecule type" value="Genomic_DNA"/>
</dbReference>
<feature type="compositionally biased region" description="Basic and acidic residues" evidence="4">
    <location>
        <begin position="905"/>
        <end position="944"/>
    </location>
</feature>
<evidence type="ECO:0000313" key="7">
    <source>
        <dbReference type="Proteomes" id="UP000230233"/>
    </source>
</evidence>
<evidence type="ECO:0000256" key="3">
    <source>
        <dbReference type="PROSITE-ProRule" id="PRU00175"/>
    </source>
</evidence>
<dbReference type="PROSITE" id="PS50089">
    <property type="entry name" value="ZF_RING_2"/>
    <property type="match status" value="1"/>
</dbReference>
<feature type="region of interest" description="Disordered" evidence="4">
    <location>
        <begin position="817"/>
        <end position="840"/>
    </location>
</feature>
<name>A0A2G5TWY6_9PELO</name>
<evidence type="ECO:0000259" key="5">
    <source>
        <dbReference type="PROSITE" id="PS50089"/>
    </source>
</evidence>
<organism evidence="6 7">
    <name type="scientific">Caenorhabditis nigoni</name>
    <dbReference type="NCBI Taxonomy" id="1611254"/>
    <lineage>
        <taxon>Eukaryota</taxon>
        <taxon>Metazoa</taxon>
        <taxon>Ecdysozoa</taxon>
        <taxon>Nematoda</taxon>
        <taxon>Chromadorea</taxon>
        <taxon>Rhabditida</taxon>
        <taxon>Rhabditina</taxon>
        <taxon>Rhabditomorpha</taxon>
        <taxon>Rhabditoidea</taxon>
        <taxon>Rhabditidae</taxon>
        <taxon>Peloderinae</taxon>
        <taxon>Caenorhabditis</taxon>
    </lineage>
</organism>
<comment type="caution">
    <text evidence="6">The sequence shown here is derived from an EMBL/GenBank/DDBJ whole genome shotgun (WGS) entry which is preliminary data.</text>
</comment>
<dbReference type="PANTHER" id="PTHR13491">
    <property type="entry name" value="ZCCHC10 PROTEIN"/>
    <property type="match status" value="1"/>
</dbReference>
<dbReference type="PANTHER" id="PTHR13491:SF0">
    <property type="entry name" value="ZINC FINGER CCHC DOMAIN-CONTAINING PROTEIN 10"/>
    <property type="match status" value="1"/>
</dbReference>
<dbReference type="InterPro" id="IPR013083">
    <property type="entry name" value="Znf_RING/FYVE/PHD"/>
</dbReference>
<feature type="compositionally biased region" description="Basic and acidic residues" evidence="4">
    <location>
        <begin position="1027"/>
        <end position="1073"/>
    </location>
</feature>
<dbReference type="InterPro" id="IPR001841">
    <property type="entry name" value="Znf_RING"/>
</dbReference>
<dbReference type="Proteomes" id="UP000230233">
    <property type="component" value="Chromosome IV"/>
</dbReference>